<name>A0ABT5ZGF7_9ACTN</name>
<proteinExistence type="predicted"/>
<dbReference type="RefSeq" id="WP_276091936.1">
    <property type="nucleotide sequence ID" value="NZ_JARJBC010000001.1"/>
</dbReference>
<comment type="caution">
    <text evidence="1">The sequence shown here is derived from an EMBL/GenBank/DDBJ whole genome shotgun (WGS) entry which is preliminary data.</text>
</comment>
<evidence type="ECO:0008006" key="3">
    <source>
        <dbReference type="Google" id="ProtNLM"/>
    </source>
</evidence>
<evidence type="ECO:0000313" key="2">
    <source>
        <dbReference type="Proteomes" id="UP001216579"/>
    </source>
</evidence>
<evidence type="ECO:0000313" key="1">
    <source>
        <dbReference type="EMBL" id="MDF3288083.1"/>
    </source>
</evidence>
<gene>
    <name evidence="1" type="ORF">P3G67_02315</name>
</gene>
<protein>
    <recommendedName>
        <fullName evidence="3">Monooxygenase</fullName>
    </recommendedName>
</protein>
<dbReference type="EMBL" id="JARJBC010000001">
    <property type="protein sequence ID" value="MDF3288083.1"/>
    <property type="molecule type" value="Genomic_DNA"/>
</dbReference>
<dbReference type="Gene3D" id="3.40.30.120">
    <property type="match status" value="1"/>
</dbReference>
<keyword evidence="2" id="KW-1185">Reference proteome</keyword>
<accession>A0ABT5ZGF7</accession>
<dbReference type="Proteomes" id="UP001216579">
    <property type="component" value="Unassembled WGS sequence"/>
</dbReference>
<reference evidence="1 2" key="1">
    <citation type="submission" date="2023-03" db="EMBL/GenBank/DDBJ databases">
        <title>Draft genome sequence of Streptomyces sp. RB6PN23 isolated from peat swamp forest in Thailand.</title>
        <authorList>
            <person name="Klaysubun C."/>
            <person name="Duangmal K."/>
        </authorList>
    </citation>
    <scope>NUCLEOTIDE SEQUENCE [LARGE SCALE GENOMIC DNA]</scope>
    <source>
        <strain evidence="1 2">RB6PN23</strain>
    </source>
</reference>
<sequence length="111" mass="11570">MTLRHELSGDHPWIGRIAPDVTLGDGSRLSERGHSGGFVLLDRTADGALAALGADWHGRVATVVDATASARSGLLVRPDGIVAWAADHADPSGAEAALRCWAGEPVRRQVA</sequence>
<dbReference type="Pfam" id="PF21274">
    <property type="entry name" value="Rng_hyd_C"/>
    <property type="match status" value="1"/>
</dbReference>
<organism evidence="1 2">
    <name type="scientific">Streptomyces silvisoli</name>
    <dbReference type="NCBI Taxonomy" id="3034235"/>
    <lineage>
        <taxon>Bacteria</taxon>
        <taxon>Bacillati</taxon>
        <taxon>Actinomycetota</taxon>
        <taxon>Actinomycetes</taxon>
        <taxon>Kitasatosporales</taxon>
        <taxon>Streptomycetaceae</taxon>
        <taxon>Streptomyces</taxon>
    </lineage>
</organism>